<organism evidence="1">
    <name type="scientific">Acinetobacter sp. JN247</name>
    <dbReference type="NCBI Taxonomy" id="1594212"/>
    <lineage>
        <taxon>Bacteria</taxon>
        <taxon>Pseudomonadati</taxon>
        <taxon>Pseudomonadota</taxon>
        <taxon>Gammaproteobacteria</taxon>
        <taxon>Moraxellales</taxon>
        <taxon>Moraxellaceae</taxon>
        <taxon>Acinetobacter</taxon>
    </lineage>
</organism>
<accession>A0A0C5GWL9</accession>
<proteinExistence type="predicted"/>
<dbReference type="EMBL" id="KM210088">
    <property type="protein sequence ID" value="AJP18113.1"/>
    <property type="molecule type" value="Genomic_DNA"/>
</dbReference>
<reference evidence="1" key="2">
    <citation type="journal article" date="2015" name="Antimicrob. Agents Chemother.">
        <title>A Novel New Delhi Metallo-?-Lactamase Variant, NDM-14, Isolated in a Chinese Hospital Possesses Increased Enzymatic Activity against Carbapenems.</title>
        <authorList>
            <person name="Zou D."/>
            <person name="Huang Y."/>
            <person name="Zhao X."/>
            <person name="Liu W."/>
            <person name="Dong D."/>
            <person name="Li H."/>
            <person name="Wang X."/>
            <person name="Huang S."/>
            <person name="Wei X."/>
            <person name="Yan X."/>
            <person name="Yang Z."/>
            <person name="Tong Y."/>
            <person name="Huang L."/>
            <person name="Yuan J."/>
        </authorList>
    </citation>
    <scope>NUCLEOTIDE SEQUENCE</scope>
    <source>
        <strain evidence="1">JN247</strain>
        <plasmid evidence="1">pNDM-JN02</plasmid>
    </source>
</reference>
<sequence>MDNQYKLSDEEHSLVFEKIKADFLNNSLSIVSPKVVITGGQLHRVKASWQEIL</sequence>
<dbReference type="RefSeq" id="WP_227554146.1">
    <property type="nucleotide sequence ID" value="NZ_KM210088.1"/>
</dbReference>
<protein>
    <submittedName>
        <fullName evidence="1">Uncharacterized protein</fullName>
    </submittedName>
</protein>
<dbReference type="AlphaFoldDB" id="A0A0C5GWL9"/>
<reference evidence="1" key="1">
    <citation type="submission" date="2014-07" db="EMBL/GenBank/DDBJ databases">
        <title>Acinetobacter lwoffii strain JN247 plasmid pNDM-JN02.</title>
        <authorList>
            <person name="Zhou D."/>
            <person name="Huang Y."/>
            <person name="Yuan J."/>
            <person name="Meng X."/>
            <person name="Tong Y."/>
        </authorList>
    </citation>
    <scope>NUCLEOTIDE SEQUENCE</scope>
    <source>
        <strain evidence="1">JN247</strain>
        <plasmid evidence="1">pNDM-JN02</plasmid>
    </source>
</reference>
<geneLocation type="plasmid" evidence="1">
    <name>pNDM-JN02</name>
</geneLocation>
<evidence type="ECO:0000313" key="1">
    <source>
        <dbReference type="EMBL" id="AJP18113.1"/>
    </source>
</evidence>
<name>A0A0C5GWL9_9GAMM</name>
<keyword evidence="1" id="KW-0614">Plasmid</keyword>